<gene>
    <name evidence="2" type="ORF">ESZ54_04450</name>
</gene>
<evidence type="ECO:0000313" key="3">
    <source>
        <dbReference type="Proteomes" id="UP000310506"/>
    </source>
</evidence>
<dbReference type="Proteomes" id="UP000310506">
    <property type="component" value="Unassembled WGS sequence"/>
</dbReference>
<comment type="caution">
    <text evidence="2">The sequence shown here is derived from an EMBL/GenBank/DDBJ whole genome shotgun (WGS) entry which is preliminary data.</text>
</comment>
<accession>A0A4S3B6R4</accession>
<dbReference type="OrthoDB" id="2168040at2"/>
<dbReference type="SUPFAM" id="SSF88659">
    <property type="entry name" value="Sigma3 and sigma4 domains of RNA polymerase sigma factors"/>
    <property type="match status" value="1"/>
</dbReference>
<name>A0A4S3B6R4_9ENTE</name>
<dbReference type="AlphaFoldDB" id="A0A4S3B6R4"/>
<sequence length="356" mass="42438">MDETKRFILSCFSHQRTVRSTTLYHFLSGKKTSSILTYGFLNGILPYFNLFPNLEQRKFEDNINFLLENNYLVQETIPLVTITEKGLVECRDFNCKYLDGLSFYKIDYQFWIQLVLLTQVVSEKRYRNSKYIASDANMYHQHLLKQWISVQSNDWLDRFMSEWMELLTLLGKDESYLLSSQLVGHNTPGLTKKQVAEQLTQSEFEIEIRFKNALHQLIYLINMHSETFPVFFSLYSYELKCLGNDTVQETFHLYFQKGYDYDQIARQRHLKLSTIYDHLIESIIQLNVSQLKLIIERHQLTELLGRLSSKYPKIRAWTFKDCQLMKASLNYYEFRLMQFYLIKDDNDGEDKTNISQ</sequence>
<feature type="domain" description="Helicase Helix-turn-helix" evidence="1">
    <location>
        <begin position="246"/>
        <end position="337"/>
    </location>
</feature>
<reference evidence="2 3" key="1">
    <citation type="submission" date="2019-01" db="EMBL/GenBank/DDBJ databases">
        <title>Vagococcus silagei sp. nov. isolated from brewer's grain.</title>
        <authorList>
            <person name="Guu J.-R."/>
        </authorList>
    </citation>
    <scope>NUCLEOTIDE SEQUENCE [LARGE SCALE GENOMIC DNA]</scope>
    <source>
        <strain evidence="2 3">2B-2</strain>
    </source>
</reference>
<dbReference type="RefSeq" id="WP_136136484.1">
    <property type="nucleotide sequence ID" value="NZ_SDGV01000011.1"/>
</dbReference>
<proteinExistence type="predicted"/>
<protein>
    <recommendedName>
        <fullName evidence="1">Helicase Helix-turn-helix domain-containing protein</fullName>
    </recommendedName>
</protein>
<dbReference type="InterPro" id="IPR013324">
    <property type="entry name" value="RNA_pol_sigma_r3/r4-like"/>
</dbReference>
<keyword evidence="3" id="KW-1185">Reference proteome</keyword>
<dbReference type="Pfam" id="PF14493">
    <property type="entry name" value="HTH_40"/>
    <property type="match status" value="1"/>
</dbReference>
<dbReference type="EMBL" id="SDGV01000011">
    <property type="protein sequence ID" value="THB61473.1"/>
    <property type="molecule type" value="Genomic_DNA"/>
</dbReference>
<organism evidence="2 3">
    <name type="scientific">Vagococcus silagei</name>
    <dbReference type="NCBI Taxonomy" id="2508885"/>
    <lineage>
        <taxon>Bacteria</taxon>
        <taxon>Bacillati</taxon>
        <taxon>Bacillota</taxon>
        <taxon>Bacilli</taxon>
        <taxon>Lactobacillales</taxon>
        <taxon>Enterococcaceae</taxon>
        <taxon>Vagococcus</taxon>
    </lineage>
</organism>
<evidence type="ECO:0000259" key="1">
    <source>
        <dbReference type="Pfam" id="PF14493"/>
    </source>
</evidence>
<evidence type="ECO:0000313" key="2">
    <source>
        <dbReference type="EMBL" id="THB61473.1"/>
    </source>
</evidence>
<dbReference type="InterPro" id="IPR029491">
    <property type="entry name" value="Helicase_HTH"/>
</dbReference>